<dbReference type="FunCoup" id="A0A1V9XAN6">
    <property type="interactions" value="58"/>
</dbReference>
<dbReference type="InterPro" id="IPR031311">
    <property type="entry name" value="CHIT_BIND_RR_consensus"/>
</dbReference>
<dbReference type="InterPro" id="IPR051217">
    <property type="entry name" value="Insect_Cuticle_Struc_Prot"/>
</dbReference>
<gene>
    <name evidence="5" type="ORF">BIW11_11530</name>
</gene>
<dbReference type="GO" id="GO:0042302">
    <property type="term" value="F:structural constituent of cuticle"/>
    <property type="evidence" value="ECO:0007669"/>
    <property type="project" value="UniProtKB-UniRule"/>
</dbReference>
<evidence type="ECO:0000256" key="1">
    <source>
        <dbReference type="ARBA" id="ARBA00022460"/>
    </source>
</evidence>
<proteinExistence type="predicted"/>
<dbReference type="PANTHER" id="PTHR12236:SF79">
    <property type="entry name" value="CUTICULAR PROTEIN 50CB-RELATED"/>
    <property type="match status" value="1"/>
</dbReference>
<name>A0A1V9XAN6_9ACAR</name>
<dbReference type="EMBL" id="MNPL01016993">
    <property type="protein sequence ID" value="OQR70599.1"/>
    <property type="molecule type" value="Genomic_DNA"/>
</dbReference>
<dbReference type="PROSITE" id="PS51155">
    <property type="entry name" value="CHIT_BIND_RR_2"/>
    <property type="match status" value="1"/>
</dbReference>
<evidence type="ECO:0000256" key="2">
    <source>
        <dbReference type="PROSITE-ProRule" id="PRU00497"/>
    </source>
</evidence>
<dbReference type="Pfam" id="PF00379">
    <property type="entry name" value="Chitin_bind_4"/>
    <property type="match status" value="1"/>
</dbReference>
<keyword evidence="1 2" id="KW-0193">Cuticle</keyword>
<organism evidence="5 6">
    <name type="scientific">Tropilaelaps mercedesae</name>
    <dbReference type="NCBI Taxonomy" id="418985"/>
    <lineage>
        <taxon>Eukaryota</taxon>
        <taxon>Metazoa</taxon>
        <taxon>Ecdysozoa</taxon>
        <taxon>Arthropoda</taxon>
        <taxon>Chelicerata</taxon>
        <taxon>Arachnida</taxon>
        <taxon>Acari</taxon>
        <taxon>Parasitiformes</taxon>
        <taxon>Mesostigmata</taxon>
        <taxon>Gamasina</taxon>
        <taxon>Dermanyssoidea</taxon>
        <taxon>Laelapidae</taxon>
        <taxon>Tropilaelaps</taxon>
    </lineage>
</organism>
<keyword evidence="6" id="KW-1185">Reference proteome</keyword>
<evidence type="ECO:0000256" key="3">
    <source>
        <dbReference type="SAM" id="MobiDB-lite"/>
    </source>
</evidence>
<dbReference type="AlphaFoldDB" id="A0A1V9XAN6"/>
<dbReference type="GO" id="GO:0031012">
    <property type="term" value="C:extracellular matrix"/>
    <property type="evidence" value="ECO:0007669"/>
    <property type="project" value="TreeGrafter"/>
</dbReference>
<evidence type="ECO:0000313" key="5">
    <source>
        <dbReference type="EMBL" id="OQR70599.1"/>
    </source>
</evidence>
<feature type="region of interest" description="Disordered" evidence="3">
    <location>
        <begin position="125"/>
        <end position="156"/>
    </location>
</feature>
<feature type="chain" id="PRO_5012686831" description="Cuticle protein 10.9-like" evidence="4">
    <location>
        <begin position="24"/>
        <end position="188"/>
    </location>
</feature>
<dbReference type="GO" id="GO:0005615">
    <property type="term" value="C:extracellular space"/>
    <property type="evidence" value="ECO:0007669"/>
    <property type="project" value="TreeGrafter"/>
</dbReference>
<dbReference type="OrthoDB" id="6515190at2759"/>
<dbReference type="Proteomes" id="UP000192247">
    <property type="component" value="Unassembled WGS sequence"/>
</dbReference>
<evidence type="ECO:0008006" key="7">
    <source>
        <dbReference type="Google" id="ProtNLM"/>
    </source>
</evidence>
<dbReference type="InParanoid" id="A0A1V9XAN6"/>
<protein>
    <recommendedName>
        <fullName evidence="7">Cuticle protein 10.9-like</fullName>
    </recommendedName>
</protein>
<dbReference type="InterPro" id="IPR000618">
    <property type="entry name" value="Insect_cuticle"/>
</dbReference>
<comment type="caution">
    <text evidence="5">The sequence shown here is derived from an EMBL/GenBank/DDBJ whole genome shotgun (WGS) entry which is preliminary data.</text>
</comment>
<dbReference type="PANTHER" id="PTHR12236">
    <property type="entry name" value="STRUCTURAL CONTITUENT OF CUTICLE"/>
    <property type="match status" value="1"/>
</dbReference>
<accession>A0A1V9XAN6</accession>
<feature type="signal peptide" evidence="4">
    <location>
        <begin position="1"/>
        <end position="23"/>
    </location>
</feature>
<sequence>MKFPVSIGPAVALVTLTMFHAQAEMLYPGPVEPLSSLLTPAFKVYDYRLLQAQSGPPNVVDPKPQGDKYAFSYDIAAPDGRQSRQESGDALGNVNGQYSFKLNDGRMRNVKYTAGRDGFKASIESNEQGLEANKDPADVTYSEPAPTNVPTVSSGWSTPGRFAQPLEGYALVPRQAAPFPVPYDKTNW</sequence>
<keyword evidence="4" id="KW-0732">Signal</keyword>
<reference evidence="5 6" key="1">
    <citation type="journal article" date="2017" name="Gigascience">
        <title>Draft genome of the honey bee ectoparasitic mite, Tropilaelaps mercedesae, is shaped by the parasitic life history.</title>
        <authorList>
            <person name="Dong X."/>
            <person name="Armstrong S.D."/>
            <person name="Xia D."/>
            <person name="Makepeace B.L."/>
            <person name="Darby A.C."/>
            <person name="Kadowaki T."/>
        </authorList>
    </citation>
    <scope>NUCLEOTIDE SEQUENCE [LARGE SCALE GENOMIC DNA]</scope>
    <source>
        <strain evidence="5">Wuxi-XJTLU</strain>
    </source>
</reference>
<dbReference type="PROSITE" id="PS00233">
    <property type="entry name" value="CHIT_BIND_RR_1"/>
    <property type="match status" value="1"/>
</dbReference>
<evidence type="ECO:0000313" key="6">
    <source>
        <dbReference type="Proteomes" id="UP000192247"/>
    </source>
</evidence>
<evidence type="ECO:0000256" key="4">
    <source>
        <dbReference type="SAM" id="SignalP"/>
    </source>
</evidence>